<proteinExistence type="predicted"/>
<organism evidence="1 2">
    <name type="scientific">Herbaspirillum hiltneri N3</name>
    <dbReference type="NCBI Taxonomy" id="1262470"/>
    <lineage>
        <taxon>Bacteria</taxon>
        <taxon>Pseudomonadati</taxon>
        <taxon>Pseudomonadota</taxon>
        <taxon>Betaproteobacteria</taxon>
        <taxon>Burkholderiales</taxon>
        <taxon>Oxalobacteraceae</taxon>
        <taxon>Herbaspirillum</taxon>
    </lineage>
</organism>
<dbReference type="EMBL" id="CP011409">
    <property type="protein sequence ID" value="AKZ64591.1"/>
    <property type="molecule type" value="Genomic_DNA"/>
</dbReference>
<name>A0ABM5V4N6_9BURK</name>
<protein>
    <submittedName>
        <fullName evidence="1">Protamine P1 domain containing protein</fullName>
    </submittedName>
</protein>
<dbReference type="RefSeq" id="WP_053200243.1">
    <property type="nucleotide sequence ID" value="NZ_CP011409.1"/>
</dbReference>
<keyword evidence="2" id="KW-1185">Reference proteome</keyword>
<evidence type="ECO:0000313" key="1">
    <source>
        <dbReference type="EMBL" id="AKZ64591.1"/>
    </source>
</evidence>
<sequence length="70" mass="7048">MSISSVTSSYSNAIYDNVVAPVKNAAAKVGNEISDTVDTAVDAVKSAAHTVADEVSDGFKAIGSIIDTSA</sequence>
<gene>
    <name evidence="1" type="ORF">F506_19765</name>
</gene>
<reference evidence="2" key="1">
    <citation type="journal article" date="2015" name="Genome Announc.">
        <title>Complete Genome Sequence of Herbaspirillum hiltneri N3 (DSM 17495), Isolated from Surface-Sterilized Wheat Roots.</title>
        <authorList>
            <person name="Guizelini D."/>
            <person name="Saizaki P.M."/>
            <person name="Coimbra N.A."/>
            <person name="Weiss V.A."/>
            <person name="Faoro H."/>
            <person name="Sfeir M.Z."/>
            <person name="Baura V.A."/>
            <person name="Monteiro R.A."/>
            <person name="Chubatsu L.S."/>
            <person name="Souza E.M."/>
            <person name="Cruz L.M."/>
            <person name="Pedrosa F.O."/>
            <person name="Raittz R.T."/>
            <person name="Marchaukoski J.N."/>
            <person name="Steffens M.B."/>
        </authorList>
    </citation>
    <scope>NUCLEOTIDE SEQUENCE [LARGE SCALE GENOMIC DNA]</scope>
    <source>
        <strain evidence="2">N3</strain>
    </source>
</reference>
<accession>A0ABM5V4N6</accession>
<dbReference type="Proteomes" id="UP000063429">
    <property type="component" value="Chromosome"/>
</dbReference>
<evidence type="ECO:0000313" key="2">
    <source>
        <dbReference type="Proteomes" id="UP000063429"/>
    </source>
</evidence>